<organism evidence="1 2">
    <name type="scientific">Fusobacterium varium ATCC 27725</name>
    <dbReference type="NCBI Taxonomy" id="469618"/>
    <lineage>
        <taxon>Bacteria</taxon>
        <taxon>Fusobacteriati</taxon>
        <taxon>Fusobacteriota</taxon>
        <taxon>Fusobacteriia</taxon>
        <taxon>Fusobacteriales</taxon>
        <taxon>Fusobacteriaceae</taxon>
        <taxon>Fusobacterium</taxon>
    </lineage>
</organism>
<dbReference type="RefSeq" id="WP_005948033.1">
    <property type="nucleotide sequence ID" value="NZ_CP028103.1"/>
</dbReference>
<name>A0ABM6U5U5_FUSVA</name>
<gene>
    <name evidence="1" type="ORF">C4N18_10900</name>
</gene>
<evidence type="ECO:0000313" key="1">
    <source>
        <dbReference type="EMBL" id="AVQ31694.1"/>
    </source>
</evidence>
<protein>
    <submittedName>
        <fullName evidence="1">Uncharacterized protein</fullName>
    </submittedName>
</protein>
<dbReference type="Proteomes" id="UP000241238">
    <property type="component" value="Chromosome"/>
</dbReference>
<accession>A0ABM6U5U5</accession>
<dbReference type="GeneID" id="77468501"/>
<evidence type="ECO:0000313" key="2">
    <source>
        <dbReference type="Proteomes" id="UP000241238"/>
    </source>
</evidence>
<sequence length="78" mass="8803">MRLYNESGQAVNFGNTRIAASGNERVGQNDLKNLILNGTSYPIQFNTGRTIQNEDHYLIIRGSTFWLCNSAHDDIGHY</sequence>
<reference evidence="2" key="1">
    <citation type="journal article" date="2018" name="MSphere">
        <title>Fusobacterium Genomics Using MinION and Illumina Sequencing Enables Genome Completion and Correction.</title>
        <authorList>
            <person name="Todd S.M."/>
            <person name="Settlage R.E."/>
            <person name="Lahmers K.K."/>
            <person name="Slade D.J."/>
        </authorList>
    </citation>
    <scope>NUCLEOTIDE SEQUENCE [LARGE SCALE GENOMIC DNA]</scope>
    <source>
        <strain evidence="2">ATCC 27725</strain>
    </source>
</reference>
<keyword evidence="2" id="KW-1185">Reference proteome</keyword>
<proteinExistence type="predicted"/>
<dbReference type="EMBL" id="CP028103">
    <property type="protein sequence ID" value="AVQ31694.1"/>
    <property type="molecule type" value="Genomic_DNA"/>
</dbReference>